<dbReference type="InterPro" id="IPR027417">
    <property type="entry name" value="P-loop_NTPase"/>
</dbReference>
<name>A0A7C3AQ37_9BACT</name>
<comment type="caution">
    <text evidence="2">The sequence shown here is derived from an EMBL/GenBank/DDBJ whole genome shotgun (WGS) entry which is preliminary data.</text>
</comment>
<dbReference type="AlphaFoldDB" id="A0A7C3AQ37"/>
<gene>
    <name evidence="2" type="ORF">ENP13_02165</name>
</gene>
<dbReference type="GO" id="GO:0008476">
    <property type="term" value="F:protein-tyrosine sulfotransferase activity"/>
    <property type="evidence" value="ECO:0007669"/>
    <property type="project" value="InterPro"/>
</dbReference>
<dbReference type="EMBL" id="DSID01000170">
    <property type="protein sequence ID" value="HEX70035.1"/>
    <property type="molecule type" value="Genomic_DNA"/>
</dbReference>
<dbReference type="PANTHER" id="PTHR12788">
    <property type="entry name" value="PROTEIN-TYROSINE SULFOTRANSFERASE 2"/>
    <property type="match status" value="1"/>
</dbReference>
<dbReference type="Gene3D" id="3.40.50.300">
    <property type="entry name" value="P-loop containing nucleotide triphosphate hydrolases"/>
    <property type="match status" value="1"/>
</dbReference>
<reference evidence="2" key="1">
    <citation type="journal article" date="2020" name="mSystems">
        <title>Genome- and Community-Level Interaction Insights into Carbon Utilization and Element Cycling Functions of Hydrothermarchaeota in Hydrothermal Sediment.</title>
        <authorList>
            <person name="Zhou Z."/>
            <person name="Liu Y."/>
            <person name="Xu W."/>
            <person name="Pan J."/>
            <person name="Luo Z.H."/>
            <person name="Li M."/>
        </authorList>
    </citation>
    <scope>NUCLEOTIDE SEQUENCE [LARGE SCALE GENOMIC DNA]</scope>
    <source>
        <strain evidence="2">SpSt-192</strain>
    </source>
</reference>
<dbReference type="PANTHER" id="PTHR12788:SF10">
    <property type="entry name" value="PROTEIN-TYROSINE SULFOTRANSFERASE"/>
    <property type="match status" value="1"/>
</dbReference>
<accession>A0A7C3AQ37</accession>
<evidence type="ECO:0000256" key="1">
    <source>
        <dbReference type="ARBA" id="ARBA00022679"/>
    </source>
</evidence>
<dbReference type="InterPro" id="IPR026634">
    <property type="entry name" value="TPST-like"/>
</dbReference>
<proteinExistence type="predicted"/>
<keyword evidence="1 2" id="KW-0808">Transferase</keyword>
<evidence type="ECO:0000313" key="2">
    <source>
        <dbReference type="EMBL" id="HEX70035.1"/>
    </source>
</evidence>
<dbReference type="SUPFAM" id="SSF52540">
    <property type="entry name" value="P-loop containing nucleoside triphosphate hydrolases"/>
    <property type="match status" value="1"/>
</dbReference>
<sequence>MRVGLGAPRGRPRVAFAPRDSRQARSGTGIVGRAREGAAPITVPPGSVVLCGSEVQVVNVLEPAFLIVGTPRSGTTLVQRLACELPEVRVPHETHFFSLHAEGLLRRRRFPLVGAELREELEIWASNEGLQGRAINLDAIVERLDGRAESLWILFSAIVTELAGDAEIIGEKTPDHLLWVPTLARAVPRLRFVVVVRDPRAVVASMGGVPFSMRGHVLQAERWLADQRLLRSAARQLGAERLLLLRYEDIVRQPQEARQQLASFLGVSAAPIQGSPGDLFLPWEWWKVRALDQISTDRIGAWKDALTRRQVAQVVAICRGEMAAYGYEDGRPGVAAALSALGRIRPSDQIRRIRYRRGRRRRLRWLASRRVHEGLVAPRREAVVAS</sequence>
<protein>
    <submittedName>
        <fullName evidence="2">Sulfotransferase</fullName>
    </submittedName>
</protein>
<dbReference type="Pfam" id="PF13469">
    <property type="entry name" value="Sulfotransfer_3"/>
    <property type="match status" value="1"/>
</dbReference>
<organism evidence="2">
    <name type="scientific">Thermorudis sp</name>
    <dbReference type="NCBI Taxonomy" id="1969470"/>
    <lineage>
        <taxon>Bacteria</taxon>
        <taxon>Pseudomonadati</taxon>
        <taxon>Thermomicrobiota</taxon>
        <taxon>Thermomicrobia</taxon>
        <taxon>Thermomicrobia incertae sedis</taxon>
        <taxon>Thermorudis</taxon>
    </lineage>
</organism>